<reference evidence="2 3" key="1">
    <citation type="submission" date="2024-02" db="EMBL/GenBank/DDBJ databases">
        <authorList>
            <person name="Chen Y."/>
            <person name="Shah S."/>
            <person name="Dougan E. K."/>
            <person name="Thang M."/>
            <person name="Chan C."/>
        </authorList>
    </citation>
    <scope>NUCLEOTIDE SEQUENCE [LARGE SCALE GENOMIC DNA]</scope>
</reference>
<dbReference type="EMBL" id="CAXAMN010021528">
    <property type="protein sequence ID" value="CAK9060481.1"/>
    <property type="molecule type" value="Genomic_DNA"/>
</dbReference>
<keyword evidence="1" id="KW-0472">Membrane</keyword>
<organism evidence="2 3">
    <name type="scientific">Durusdinium trenchii</name>
    <dbReference type="NCBI Taxonomy" id="1381693"/>
    <lineage>
        <taxon>Eukaryota</taxon>
        <taxon>Sar</taxon>
        <taxon>Alveolata</taxon>
        <taxon>Dinophyceae</taxon>
        <taxon>Suessiales</taxon>
        <taxon>Symbiodiniaceae</taxon>
        <taxon>Durusdinium</taxon>
    </lineage>
</organism>
<evidence type="ECO:0000256" key="1">
    <source>
        <dbReference type="SAM" id="Phobius"/>
    </source>
</evidence>
<evidence type="ECO:0000313" key="2">
    <source>
        <dbReference type="EMBL" id="CAK9060481.1"/>
    </source>
</evidence>
<feature type="transmembrane region" description="Helical" evidence="1">
    <location>
        <begin position="107"/>
        <end position="128"/>
    </location>
</feature>
<proteinExistence type="predicted"/>
<keyword evidence="1" id="KW-1133">Transmembrane helix</keyword>
<sequence>MFTKTSQVVIQHQQHPTTIASPQVRFLCYLRWSRRRAGGTLLGDLFRAASCQMRNVSAIEREVARTAQFRSPETLGSAELAADAKLHARGVRAQSAREARHGFLQDVVKSIVIWTLCCLLQCSLVWALAHFSVSLQLPKWMSGSGWLLLGSCPVLGAERLLQRSAAGVKLRGISGDGPMKEVPSRCFPAIILLPALPGAPWFGPRRVRLLLALMAGMLLTALDRCLSPFAAVIGGCLETLLLLLRAGFASIWICDWRLQELWRKKT</sequence>
<name>A0ABP0N9S7_9DINO</name>
<evidence type="ECO:0000313" key="3">
    <source>
        <dbReference type="Proteomes" id="UP001642484"/>
    </source>
</evidence>
<keyword evidence="1" id="KW-0812">Transmembrane</keyword>
<comment type="caution">
    <text evidence="2">The sequence shown here is derived from an EMBL/GenBank/DDBJ whole genome shotgun (WGS) entry which is preliminary data.</text>
</comment>
<protein>
    <submittedName>
        <fullName evidence="2">Uncharacterized protein</fullName>
    </submittedName>
</protein>
<accession>A0ABP0N9S7</accession>
<dbReference type="Proteomes" id="UP001642484">
    <property type="component" value="Unassembled WGS sequence"/>
</dbReference>
<gene>
    <name evidence="2" type="ORF">CCMP2556_LOCUS29754</name>
</gene>
<keyword evidence="3" id="KW-1185">Reference proteome</keyword>